<name>A0A2U3DXC3_PURLI</name>
<dbReference type="SUPFAM" id="SSF52266">
    <property type="entry name" value="SGNH hydrolase"/>
    <property type="match status" value="1"/>
</dbReference>
<reference evidence="4 5" key="2">
    <citation type="journal article" date="2016" name="Front. Microbiol.">
        <title>Genome and transcriptome sequences reveal the specific parasitism of the nematophagous Purpureocillium lilacinum 36-1.</title>
        <authorList>
            <person name="Xie J."/>
            <person name="Li S."/>
            <person name="Mo C."/>
            <person name="Xiao X."/>
            <person name="Peng D."/>
            <person name="Wang G."/>
            <person name="Xiao Y."/>
        </authorList>
    </citation>
    <scope>NUCLEOTIDE SEQUENCE [LARGE SCALE GENOMIC DNA]</scope>
    <source>
        <strain evidence="4 5">36-1</strain>
    </source>
</reference>
<dbReference type="Gene3D" id="3.40.50.1110">
    <property type="entry name" value="SGNH hydrolase"/>
    <property type="match status" value="1"/>
</dbReference>
<evidence type="ECO:0000313" key="4">
    <source>
        <dbReference type="EMBL" id="PWI66903.1"/>
    </source>
</evidence>
<organism evidence="4 5">
    <name type="scientific">Purpureocillium lilacinum</name>
    <name type="common">Paecilomyces lilacinus</name>
    <dbReference type="NCBI Taxonomy" id="33203"/>
    <lineage>
        <taxon>Eukaryota</taxon>
        <taxon>Fungi</taxon>
        <taxon>Dikarya</taxon>
        <taxon>Ascomycota</taxon>
        <taxon>Pezizomycotina</taxon>
        <taxon>Sordariomycetes</taxon>
        <taxon>Hypocreomycetidae</taxon>
        <taxon>Hypocreales</taxon>
        <taxon>Ophiocordycipitaceae</taxon>
        <taxon>Purpureocillium</taxon>
    </lineage>
</organism>
<protein>
    <submittedName>
        <fullName evidence="4">Uncharacterized protein</fullName>
    </submittedName>
</protein>
<dbReference type="AlphaFoldDB" id="A0A2U3DXC3"/>
<evidence type="ECO:0000256" key="2">
    <source>
        <dbReference type="SAM" id="SignalP"/>
    </source>
</evidence>
<reference evidence="4" key="1">
    <citation type="submission" date="2015-05" db="EMBL/GenBank/DDBJ databases">
        <authorList>
            <person name="Wang D.B."/>
            <person name="Wang M."/>
        </authorList>
    </citation>
    <scope>NUCLEOTIDE SEQUENCE</scope>
    <source>
        <strain evidence="4">36-1</strain>
    </source>
</reference>
<dbReference type="GO" id="GO:0008237">
    <property type="term" value="F:metallopeptidase activity"/>
    <property type="evidence" value="ECO:0007669"/>
    <property type="project" value="InterPro"/>
</dbReference>
<dbReference type="InterPro" id="IPR024079">
    <property type="entry name" value="MetalloPept_cat_dom_sf"/>
</dbReference>
<evidence type="ECO:0000313" key="5">
    <source>
        <dbReference type="Proteomes" id="UP000245956"/>
    </source>
</evidence>
<dbReference type="EMBL" id="JAWRVI010000058">
    <property type="protein sequence ID" value="KAK4083222.1"/>
    <property type="molecule type" value="Genomic_DNA"/>
</dbReference>
<accession>A0A2U3DXC3</accession>
<keyword evidence="2" id="KW-0732">Signal</keyword>
<reference evidence="3" key="3">
    <citation type="submission" date="2023-11" db="EMBL/GenBank/DDBJ databases">
        <authorList>
            <person name="Beijen E."/>
            <person name="Ohm R.A."/>
        </authorList>
    </citation>
    <scope>NUCLEOTIDE SEQUENCE</scope>
    <source>
        <strain evidence="3">CBS 150709</strain>
    </source>
</reference>
<dbReference type="EMBL" id="LCWV01000022">
    <property type="protein sequence ID" value="PWI66903.1"/>
    <property type="molecule type" value="Genomic_DNA"/>
</dbReference>
<evidence type="ECO:0000313" key="3">
    <source>
        <dbReference type="EMBL" id="KAK4083222.1"/>
    </source>
</evidence>
<evidence type="ECO:0000313" key="6">
    <source>
        <dbReference type="Proteomes" id="UP001287286"/>
    </source>
</evidence>
<reference evidence="3 6" key="4">
    <citation type="journal article" date="2024" name="Microbiol. Resour. Announc.">
        <title>Genome annotations for the ascomycete fungi Trichoderma harzianum, Trichoderma aggressivum, and Purpureocillium lilacinum.</title>
        <authorList>
            <person name="Beijen E.P.W."/>
            <person name="Ohm R.A."/>
        </authorList>
    </citation>
    <scope>NUCLEOTIDE SEQUENCE [LARGE SCALE GENOMIC DNA]</scope>
    <source>
        <strain evidence="3 6">CBS 150709</strain>
    </source>
</reference>
<dbReference type="Proteomes" id="UP000245956">
    <property type="component" value="Unassembled WGS sequence"/>
</dbReference>
<dbReference type="CDD" id="cd01823">
    <property type="entry name" value="SEST_like"/>
    <property type="match status" value="1"/>
</dbReference>
<feature type="chain" id="PRO_5015426909" evidence="2">
    <location>
        <begin position="20"/>
        <end position="697"/>
    </location>
</feature>
<keyword evidence="6" id="KW-1185">Reference proteome</keyword>
<feature type="signal peptide" evidence="2">
    <location>
        <begin position="1"/>
        <end position="19"/>
    </location>
</feature>
<dbReference type="InterPro" id="IPR037460">
    <property type="entry name" value="SEST-like"/>
</dbReference>
<dbReference type="PANTHER" id="PTHR37981">
    <property type="entry name" value="LIPASE 2"/>
    <property type="match status" value="1"/>
</dbReference>
<gene>
    <name evidence="4" type="ORF">PCL_04747</name>
    <name evidence="3" type="ORF">Purlil1_10792</name>
</gene>
<comment type="caution">
    <text evidence="4">The sequence shown here is derived from an EMBL/GenBank/DDBJ whole genome shotgun (WGS) entry which is preliminary data.</text>
</comment>
<dbReference type="PANTHER" id="PTHR37981:SF1">
    <property type="entry name" value="SGNH HYDROLASE-TYPE ESTERASE DOMAIN-CONTAINING PROTEIN"/>
    <property type="match status" value="1"/>
</dbReference>
<feature type="region of interest" description="Disordered" evidence="1">
    <location>
        <begin position="585"/>
        <end position="608"/>
    </location>
</feature>
<sequence>MVALLPVLGLLALTATSTALGINDVDLVWYNNPNDPSAACNEGQRQIILEEFGVALDAAQTAYESWKADSNYAKALFPQALTDNTEFYTRIRNRLYALPLSKFPTIRTGPFEREAFGLFLTWWDVVLQGKGGNGYGKDATMNDPGWWMNFCPEFFNNKQPTQKLLDICHNRVPDLNTAGSERAMAVIHELTHTSFIGYPRAKTQDYAYGLVDSMRLAAGMFDRSCAADYPPTPQPLCPKEGDAQKEGPCKAGESEYNADTYKYLITGLYFEKKCGKPIPFSPIQQRSLDFRRDTSCPAPSNPDIIDPGPLPGKVNGYVRFGDSYASGLGAGTTSQDGCRVGSNNYGNLLVQHFNQNGLDYQQLSCSGDTLDGLAGQIDKWSNQNIATFGTLTIGGNDLGFSDLVANCVITPFTWRGGSANRASCLDVQNKARGYLQDSSDNGLRANLKNAYLKIMQKSTLPGFQLYVTGYPTFFNADTDTCDYSSFHLWWGGYNPSSDWPSYRTTFLTKALRAELNDLVAQLNSCILGAVQDANAAFGGNQVHFVDVVGAFEGHRWCEGSTKEPDQANSNTFFLLSNWADSAGNSNKKARSLDTRGQRDYSSQLPDGATCADNLGPNADPAAVQACWLAQGITKDPNGPAAHLLGTSKAYGNYSHATLTVSRFSPTWLIETFHPRTSGMKAYRDAIIHAMQQTGFSV</sequence>
<dbReference type="InterPro" id="IPR036514">
    <property type="entry name" value="SGNH_hydro_sf"/>
</dbReference>
<dbReference type="Proteomes" id="UP001287286">
    <property type="component" value="Unassembled WGS sequence"/>
</dbReference>
<dbReference type="Gene3D" id="3.40.390.10">
    <property type="entry name" value="Collagenase (Catalytic Domain)"/>
    <property type="match status" value="1"/>
</dbReference>
<evidence type="ECO:0000256" key="1">
    <source>
        <dbReference type="SAM" id="MobiDB-lite"/>
    </source>
</evidence>
<dbReference type="GO" id="GO:0006629">
    <property type="term" value="P:lipid metabolic process"/>
    <property type="evidence" value="ECO:0007669"/>
    <property type="project" value="TreeGrafter"/>
</dbReference>
<proteinExistence type="predicted"/>
<dbReference type="GO" id="GO:0016788">
    <property type="term" value="F:hydrolase activity, acting on ester bonds"/>
    <property type="evidence" value="ECO:0007669"/>
    <property type="project" value="InterPro"/>
</dbReference>